<proteinExistence type="predicted"/>
<dbReference type="Gene3D" id="3.40.50.11940">
    <property type="match status" value="1"/>
</dbReference>
<reference evidence="1" key="1">
    <citation type="journal article" date="2023" name="PeerJ">
        <title>Selection and evaluation of lactic acid bacteria from chicken feces in Thailand as potential probiotics.</title>
        <authorList>
            <person name="Khurajog B."/>
            <person name="Disastra Y."/>
            <person name="Lawwyne L.D."/>
            <person name="Sirichokchatchawan W."/>
            <person name="Niyomtham W."/>
            <person name="Yindee J."/>
            <person name="Hampson D.J."/>
            <person name="Prapasarakul N."/>
        </authorList>
    </citation>
    <scope>NUCLEOTIDE SEQUENCE</scope>
    <source>
        <strain evidence="1">BF9</strain>
    </source>
</reference>
<evidence type="ECO:0000313" key="1">
    <source>
        <dbReference type="EMBL" id="MDV2621132.1"/>
    </source>
</evidence>
<dbReference type="CDD" id="cd12218">
    <property type="entry name" value="Csn2"/>
    <property type="match status" value="1"/>
</dbReference>
<evidence type="ECO:0000313" key="2">
    <source>
        <dbReference type="Proteomes" id="UP001280897"/>
    </source>
</evidence>
<dbReference type="InterPro" id="IPR010146">
    <property type="entry name" value="CRISPR-assoc_prot_Csn2-typ"/>
</dbReference>
<protein>
    <submittedName>
        <fullName evidence="1">Type II-A CRISPR-associated protein Csn2</fullName>
    </submittedName>
</protein>
<dbReference type="KEGG" id="paci:A4V11_08880"/>
<dbReference type="NCBIfam" id="TIGR01866">
    <property type="entry name" value="cas_Csn2"/>
    <property type="match status" value="1"/>
</dbReference>
<gene>
    <name evidence="1" type="primary">csn2</name>
    <name evidence="1" type="ORF">R0G89_05230</name>
</gene>
<reference evidence="1" key="2">
    <citation type="submission" date="2023-10" db="EMBL/GenBank/DDBJ databases">
        <authorList>
            <person name="Khurajog B."/>
        </authorList>
    </citation>
    <scope>NUCLEOTIDE SEQUENCE</scope>
    <source>
        <strain evidence="1">BF9</strain>
    </source>
</reference>
<dbReference type="Proteomes" id="UP001280897">
    <property type="component" value="Unassembled WGS sequence"/>
</dbReference>
<name>A0AAW8YHS7_PEDAC</name>
<dbReference type="AlphaFoldDB" id="A0AAW8YHS7"/>
<accession>A0AAW8YHS7</accession>
<organism evidence="1 2">
    <name type="scientific">Pediococcus acidilactici</name>
    <dbReference type="NCBI Taxonomy" id="1254"/>
    <lineage>
        <taxon>Bacteria</taxon>
        <taxon>Bacillati</taxon>
        <taxon>Bacillota</taxon>
        <taxon>Bacilli</taxon>
        <taxon>Lactobacillales</taxon>
        <taxon>Lactobacillaceae</taxon>
        <taxon>Pediococcus</taxon>
        <taxon>Pediococcus acidilactici group</taxon>
    </lineage>
</organism>
<dbReference type="EMBL" id="JAWJAV010000003">
    <property type="protein sequence ID" value="MDV2621132.1"/>
    <property type="molecule type" value="Genomic_DNA"/>
</dbReference>
<dbReference type="RefSeq" id="WP_056985056.1">
    <property type="nucleotide sequence ID" value="NZ_CP015206.1"/>
</dbReference>
<comment type="caution">
    <text evidence="1">The sequence shown here is derived from an EMBL/GenBank/DDBJ whole genome shotgun (WGS) entry which is preliminary data.</text>
</comment>
<dbReference type="InterPro" id="IPR038600">
    <property type="entry name" value="Csn2_sf"/>
</dbReference>
<dbReference type="Pfam" id="PF09711">
    <property type="entry name" value="Cas_Csn2"/>
    <property type="match status" value="1"/>
</dbReference>
<sequence length="223" mass="25715">MKLTYRTHEPVEIKPHAITVLGTNNSTVYTDLVNGMQERNELILAFDENYKELEISKVFDWIGDVGTQDLVIQKYLTKIERVFAEGLMDEQRNQIHDQVNQLFNTVAEQLFMLDLPISVNYDFDLKKLLKYCGVHFDPLSVGNPYGIIEAILKIHEECAINSCVVLTDVAHYLTATQIEELTQLVSQTNQALLLIEFTEIGNQEAYGNSEFYYIDNDFVDWHQ</sequence>